<evidence type="ECO:0000256" key="1">
    <source>
        <dbReference type="ARBA" id="ARBA00022729"/>
    </source>
</evidence>
<reference evidence="5" key="1">
    <citation type="journal article" date="2019" name="Int. J. Syst. Evol. Microbiol.">
        <title>The Global Catalogue of Microorganisms (GCM) 10K type strain sequencing project: providing services to taxonomists for standard genome sequencing and annotation.</title>
        <authorList>
            <consortium name="The Broad Institute Genomics Platform"/>
            <consortium name="The Broad Institute Genome Sequencing Center for Infectious Disease"/>
            <person name="Wu L."/>
            <person name="Ma J."/>
        </authorList>
    </citation>
    <scope>NUCLEOTIDE SEQUENCE [LARGE SCALE GENOMIC DNA]</scope>
    <source>
        <strain evidence="5">CCUG 54527</strain>
    </source>
</reference>
<dbReference type="InterPro" id="IPR014755">
    <property type="entry name" value="Cu-Rt/internalin_Ig-like"/>
</dbReference>
<dbReference type="EMBL" id="JBHSRI010000002">
    <property type="protein sequence ID" value="MFC6038001.1"/>
    <property type="molecule type" value="Genomic_DNA"/>
</dbReference>
<evidence type="ECO:0000256" key="2">
    <source>
        <dbReference type="SAM" id="SignalP"/>
    </source>
</evidence>
<evidence type="ECO:0000313" key="4">
    <source>
        <dbReference type="EMBL" id="MFC6038001.1"/>
    </source>
</evidence>
<feature type="chain" id="PRO_5045653717" evidence="2">
    <location>
        <begin position="32"/>
        <end position="816"/>
    </location>
</feature>
<comment type="caution">
    <text evidence="4">The sequence shown here is derived from an EMBL/GenBank/DDBJ whole genome shotgun (WGS) entry which is preliminary data.</text>
</comment>
<dbReference type="Pfam" id="PF00395">
    <property type="entry name" value="SLH"/>
    <property type="match status" value="1"/>
</dbReference>
<dbReference type="PROSITE" id="PS51272">
    <property type="entry name" value="SLH"/>
    <property type="match status" value="1"/>
</dbReference>
<feature type="domain" description="SLH" evidence="3">
    <location>
        <begin position="151"/>
        <end position="214"/>
    </location>
</feature>
<keyword evidence="1 2" id="KW-0732">Signal</keyword>
<gene>
    <name evidence="4" type="ORF">ACFPYN_00910</name>
</gene>
<evidence type="ECO:0000259" key="3">
    <source>
        <dbReference type="PROSITE" id="PS51272"/>
    </source>
</evidence>
<proteinExistence type="predicted"/>
<sequence>MAYQPKSYKKFVATAATATLVASAVVPVAFAAKPASEFTDVAPQYKVAVDYLVDNTIAAGKTPTTFGTAENIIRVDAAIWIAKATMDNGEISDAPASNFTDVPDRGKIYVDALKFKGYVNGSTATAFNSYANISRGEVAMILAEAYDITGNTADNKFTDVNARYLAAVSALKDNGITTGKTTTRFGTNDAITRGELAIWIHRLELLGTDEATVASATALNAKQIEVRFDTTLNADAATVNDATELDNYSFSGVAPISAVLSTDKKSVVLTFATSIEGPNNLLVVEPIVTESKDGEGNVIVTEKYSQVFNYTDAVKPVITSSSYANGKVTLNFSENLSQLPTAVRVNGTPVTAVAFAAGSTSKVEVTVALPAGSSASLFVAGAEDASTATNEMDIFNGTVTAPGADTEKPRVASVVVTGQNTAKVTLSEDIVAETISATLQQGSTQTPVTLVRDTTDESGKTYSLTVAGLFTGTSTSETFTMYIAADAMSDLANPANKNDFYSTTVTFNRDTVAPTLASTQVAANNQKLEFTFNEALTVAGNDANIIVTNSEGVRITAIDNETFLKTTDNKTYQVDVKAGDVALDAGTYTVSIPAEFFTDAFGNKTTAVSGTFTVGTATSTDTVKPTAAVTTTAKNQFTVAYSEEVTGSGVALSNYRLDGQALPVGTDIYFTSAAKNQVVIQLPTNSVNIGNQTTGASAILTVSGVADKAGNSITTANYGVVVKDNTAATASNVQVIGQDVYVTFTENVTVPALTDSDTVFNLTVNGTTVTGGLLETVAGAANRVKFTLDAAPTATPVVTVKANQTVVTDTNGTPVK</sequence>
<protein>
    <submittedName>
        <fullName evidence="4">S-layer homology domain-containing protein</fullName>
    </submittedName>
</protein>
<dbReference type="InterPro" id="IPR001119">
    <property type="entry name" value="SLH_dom"/>
</dbReference>
<name>A0ABW1L492_9BACL</name>
<keyword evidence="5" id="KW-1185">Reference proteome</keyword>
<dbReference type="Proteomes" id="UP001596170">
    <property type="component" value="Unassembled WGS sequence"/>
</dbReference>
<organism evidence="4 5">
    <name type="scientific">Paenisporosarcina macmurdoensis</name>
    <dbReference type="NCBI Taxonomy" id="212659"/>
    <lineage>
        <taxon>Bacteria</taxon>
        <taxon>Bacillati</taxon>
        <taxon>Bacillota</taxon>
        <taxon>Bacilli</taxon>
        <taxon>Bacillales</taxon>
        <taxon>Caryophanaceae</taxon>
        <taxon>Paenisporosarcina</taxon>
    </lineage>
</organism>
<accession>A0ABW1L492</accession>
<dbReference type="Gene3D" id="2.60.40.1220">
    <property type="match status" value="2"/>
</dbReference>
<feature type="signal peptide" evidence="2">
    <location>
        <begin position="1"/>
        <end position="31"/>
    </location>
</feature>
<evidence type="ECO:0000313" key="5">
    <source>
        <dbReference type="Proteomes" id="UP001596170"/>
    </source>
</evidence>
<dbReference type="RefSeq" id="WP_377732000.1">
    <property type="nucleotide sequence ID" value="NZ_JBHSRI010000002.1"/>
</dbReference>